<dbReference type="SUPFAM" id="SSF82771">
    <property type="entry name" value="GIY-YIG endonuclease"/>
    <property type="match status" value="1"/>
</dbReference>
<dbReference type="InterPro" id="IPR050190">
    <property type="entry name" value="UPF0213_domain"/>
</dbReference>
<keyword evidence="4" id="KW-1185">Reference proteome</keyword>
<dbReference type="OrthoDB" id="287318at2"/>
<dbReference type="KEGG" id="cmb:CSW64_00760"/>
<dbReference type="AlphaFoldDB" id="A0A2D2ASR0"/>
<feature type="domain" description="GIY-YIG" evidence="2">
    <location>
        <begin position="1"/>
        <end position="77"/>
    </location>
</feature>
<evidence type="ECO:0000313" key="4">
    <source>
        <dbReference type="Proteomes" id="UP000228945"/>
    </source>
</evidence>
<reference evidence="3 4" key="1">
    <citation type="submission" date="2017-10" db="EMBL/GenBank/DDBJ databases">
        <title>Genome sequence of Caulobacter mirabilis FWC38.</title>
        <authorList>
            <person name="Fiebig A."/>
            <person name="Crosson S."/>
        </authorList>
    </citation>
    <scope>NUCLEOTIDE SEQUENCE [LARGE SCALE GENOMIC DNA]</scope>
    <source>
        <strain evidence="3 4">FWC 38</strain>
    </source>
</reference>
<name>A0A2D2ASR0_9CAUL</name>
<dbReference type="CDD" id="cd10448">
    <property type="entry name" value="GIY-YIG_unchar_3"/>
    <property type="match status" value="1"/>
</dbReference>
<proteinExistence type="inferred from homology"/>
<dbReference type="PANTHER" id="PTHR34477">
    <property type="entry name" value="UPF0213 PROTEIN YHBQ"/>
    <property type="match status" value="1"/>
</dbReference>
<evidence type="ECO:0000256" key="1">
    <source>
        <dbReference type="ARBA" id="ARBA00007435"/>
    </source>
</evidence>
<comment type="similarity">
    <text evidence="1">Belongs to the UPF0213 family.</text>
</comment>
<evidence type="ECO:0000313" key="3">
    <source>
        <dbReference type="EMBL" id="ATQ41039.1"/>
    </source>
</evidence>
<dbReference type="SMART" id="SM00465">
    <property type="entry name" value="GIYc"/>
    <property type="match status" value="1"/>
</dbReference>
<dbReference type="RefSeq" id="WP_099620296.1">
    <property type="nucleotide sequence ID" value="NZ_CP024201.1"/>
</dbReference>
<dbReference type="Proteomes" id="UP000228945">
    <property type="component" value="Chromosome"/>
</dbReference>
<protein>
    <submittedName>
        <fullName evidence="3">GIY-YIG nuclease</fullName>
    </submittedName>
</protein>
<dbReference type="Pfam" id="PF01541">
    <property type="entry name" value="GIY-YIG"/>
    <property type="match status" value="1"/>
</dbReference>
<dbReference type="EMBL" id="CP024201">
    <property type="protein sequence ID" value="ATQ41039.1"/>
    <property type="molecule type" value="Genomic_DNA"/>
</dbReference>
<gene>
    <name evidence="3" type="ORF">CSW64_00760</name>
</gene>
<organism evidence="3 4">
    <name type="scientific">Caulobacter mirabilis</name>
    <dbReference type="NCBI Taxonomy" id="69666"/>
    <lineage>
        <taxon>Bacteria</taxon>
        <taxon>Pseudomonadati</taxon>
        <taxon>Pseudomonadota</taxon>
        <taxon>Alphaproteobacteria</taxon>
        <taxon>Caulobacterales</taxon>
        <taxon>Caulobacteraceae</taxon>
        <taxon>Caulobacter</taxon>
    </lineage>
</organism>
<evidence type="ECO:0000259" key="2">
    <source>
        <dbReference type="PROSITE" id="PS50164"/>
    </source>
</evidence>
<accession>A0A2D2ASR0</accession>
<sequence>MSFHVYIVASRRNGTLYIGSTDNLARRVWEHREKLRPGFTSRYGVGILVWCRVCDTREAAKDLERRMKEWRRSWKLRLIEESNPDWLDLYETLNQ</sequence>
<dbReference type="PROSITE" id="PS50164">
    <property type="entry name" value="GIY_YIG"/>
    <property type="match status" value="1"/>
</dbReference>
<dbReference type="Gene3D" id="3.40.1440.10">
    <property type="entry name" value="GIY-YIG endonuclease"/>
    <property type="match status" value="1"/>
</dbReference>
<dbReference type="PANTHER" id="PTHR34477:SF5">
    <property type="entry name" value="BSL5627 PROTEIN"/>
    <property type="match status" value="1"/>
</dbReference>
<dbReference type="InterPro" id="IPR035901">
    <property type="entry name" value="GIY-YIG_endonuc_sf"/>
</dbReference>
<dbReference type="InterPro" id="IPR000305">
    <property type="entry name" value="GIY-YIG_endonuc"/>
</dbReference>